<dbReference type="InterPro" id="IPR020845">
    <property type="entry name" value="AMP-binding_CS"/>
</dbReference>
<dbReference type="PROSITE" id="PS00455">
    <property type="entry name" value="AMP_BINDING"/>
    <property type="match status" value="1"/>
</dbReference>
<reference evidence="4" key="1">
    <citation type="submission" date="2016-06" db="EMBL/GenBank/DDBJ databases">
        <authorList>
            <person name="Sutton G."/>
            <person name="Brinkac L."/>
            <person name="Sanka R."/>
            <person name="Adams M."/>
            <person name="Lau E."/>
            <person name="Mehaffy C."/>
            <person name="Tameris M."/>
            <person name="Hatherill M."/>
            <person name="Hanekom W."/>
            <person name="Mahomed H."/>
            <person name="Mcshane H."/>
        </authorList>
    </citation>
    <scope>NUCLEOTIDE SEQUENCE [LARGE SCALE GENOMIC DNA]</scope>
    <source>
        <strain evidence="4">852014-51077_SCH5608930-a</strain>
    </source>
</reference>
<proteinExistence type="predicted"/>
<evidence type="ECO:0000313" key="4">
    <source>
        <dbReference type="Proteomes" id="UP000093985"/>
    </source>
</evidence>
<dbReference type="PANTHER" id="PTHR43767:SF1">
    <property type="entry name" value="NONRIBOSOMAL PEPTIDE SYNTHASE PES1 (EUROFUNG)-RELATED"/>
    <property type="match status" value="1"/>
</dbReference>
<dbReference type="InterPro" id="IPR025110">
    <property type="entry name" value="AMP-bd_C"/>
</dbReference>
<dbReference type="CDD" id="cd04433">
    <property type="entry name" value="AFD_class_I"/>
    <property type="match status" value="1"/>
</dbReference>
<protein>
    <submittedName>
        <fullName evidence="3">AMP-binding protein</fullName>
    </submittedName>
</protein>
<dbReference type="Gene3D" id="3.30.300.30">
    <property type="match status" value="1"/>
</dbReference>
<dbReference type="InterPro" id="IPR042099">
    <property type="entry name" value="ANL_N_sf"/>
</dbReference>
<organism evidence="3 4">
    <name type="scientific">Mycolicibacter sinensis (strain JDM601)</name>
    <name type="common">Mycobacterium sinense</name>
    <dbReference type="NCBI Taxonomy" id="875328"/>
    <lineage>
        <taxon>Bacteria</taxon>
        <taxon>Bacillati</taxon>
        <taxon>Actinomycetota</taxon>
        <taxon>Actinomycetes</taxon>
        <taxon>Mycobacteriales</taxon>
        <taxon>Mycobacteriaceae</taxon>
        <taxon>Mycolicibacter</taxon>
    </lineage>
</organism>
<dbReference type="OrthoDB" id="3673338at2"/>
<dbReference type="Gene3D" id="3.40.50.12780">
    <property type="entry name" value="N-terminal domain of ligase-like"/>
    <property type="match status" value="1"/>
</dbReference>
<evidence type="ECO:0000259" key="2">
    <source>
        <dbReference type="Pfam" id="PF13193"/>
    </source>
</evidence>
<dbReference type="SUPFAM" id="SSF56801">
    <property type="entry name" value="Acetyl-CoA synthetase-like"/>
    <property type="match status" value="1"/>
</dbReference>
<dbReference type="InterPro" id="IPR050237">
    <property type="entry name" value="ATP-dep_AMP-bd_enzyme"/>
</dbReference>
<evidence type="ECO:0000259" key="1">
    <source>
        <dbReference type="Pfam" id="PF00501"/>
    </source>
</evidence>
<evidence type="ECO:0000313" key="3">
    <source>
        <dbReference type="EMBL" id="OBG10967.1"/>
    </source>
</evidence>
<feature type="domain" description="AMP-binding enzyme C-terminal" evidence="2">
    <location>
        <begin position="415"/>
        <end position="490"/>
    </location>
</feature>
<dbReference type="PANTHER" id="PTHR43767">
    <property type="entry name" value="LONG-CHAIN-FATTY-ACID--COA LIGASE"/>
    <property type="match status" value="1"/>
</dbReference>
<dbReference type="Pfam" id="PF00501">
    <property type="entry name" value="AMP-binding"/>
    <property type="match status" value="1"/>
</dbReference>
<dbReference type="Pfam" id="PF13193">
    <property type="entry name" value="AMP-binding_C"/>
    <property type="match status" value="1"/>
</dbReference>
<sequence>MPTETVPRILRAQALSRGAHLLLICDAERISYADAEQRSAGLAGRLVALGAGRGTHIGLLYPNGADFVVGMLAAARIGAVVVPFPTFTTAPELRRQLAHSDVRILLAAESYRSHDYRKRLIEVLEDDLACDKPIFSVHAPALRRVIFDIDTVAGEAPAVLKALEADVEGSDPLCIVYTSGSSGAPKGVIHTHAGLLGHQRNLNEIRRLTASDVLFCNSPFYWIGGLAFALLATMLAGSTLLCSNATDPGVTLDLLEAEKPTMTNGFVSGITALAHHPSLPHRDLSTLRRGNLYPLMAPQARPADPQLRHQMLGMTETGGPVLLSGDTADQPEHRRGSFGRPAPGFECRVEAGELLVRGRYLMQRYHKRSREECFDADGWFHTGDLVRSDADGFYYYLGRRDALIKTAGANVSPAEVERAIAKVTGGVVAHVVGIPDPQRGQLVAAAIVQDDPCDATWLRERLKTELSAYKIPRVFATVRATEVPLLSSGKVDRRSLAEVFDV</sequence>
<feature type="domain" description="AMP-dependent synthetase/ligase" evidence="1">
    <location>
        <begin position="12"/>
        <end position="366"/>
    </location>
</feature>
<dbReference type="EMBL" id="LZIN01000002">
    <property type="protein sequence ID" value="OBG10967.1"/>
    <property type="molecule type" value="Genomic_DNA"/>
</dbReference>
<dbReference type="AlphaFoldDB" id="A0A1A2EM00"/>
<gene>
    <name evidence="3" type="ORF">A5771_00600</name>
</gene>
<dbReference type="GO" id="GO:0016878">
    <property type="term" value="F:acid-thiol ligase activity"/>
    <property type="evidence" value="ECO:0007669"/>
    <property type="project" value="UniProtKB-ARBA"/>
</dbReference>
<comment type="caution">
    <text evidence="3">The sequence shown here is derived from an EMBL/GenBank/DDBJ whole genome shotgun (WGS) entry which is preliminary data.</text>
</comment>
<dbReference type="RefSeq" id="WP_064853215.1">
    <property type="nucleotide sequence ID" value="NZ_LZIM01000027.1"/>
</dbReference>
<name>A0A1A2EM00_MYCSD</name>
<dbReference type="InterPro" id="IPR000873">
    <property type="entry name" value="AMP-dep_synth/lig_dom"/>
</dbReference>
<dbReference type="InterPro" id="IPR045851">
    <property type="entry name" value="AMP-bd_C_sf"/>
</dbReference>
<accession>A0A1A2EM00</accession>
<dbReference type="Proteomes" id="UP000093985">
    <property type="component" value="Unassembled WGS sequence"/>
</dbReference>